<dbReference type="OrthoDB" id="9782576at2"/>
<dbReference type="RefSeq" id="WP_125562083.1">
    <property type="nucleotide sequence ID" value="NZ_RBVX01000056.1"/>
</dbReference>
<feature type="domain" description="DUF1722" evidence="1">
    <location>
        <begin position="57"/>
        <end position="143"/>
    </location>
</feature>
<keyword evidence="3" id="KW-1185">Reference proteome</keyword>
<evidence type="ECO:0000313" key="3">
    <source>
        <dbReference type="Proteomes" id="UP000275076"/>
    </source>
</evidence>
<name>A0A428MU51_9BACI</name>
<proteinExistence type="predicted"/>
<gene>
    <name evidence="2" type="ORF">D7Z54_30010</name>
</gene>
<dbReference type="Proteomes" id="UP000275076">
    <property type="component" value="Unassembled WGS sequence"/>
</dbReference>
<evidence type="ECO:0000259" key="1">
    <source>
        <dbReference type="Pfam" id="PF08349"/>
    </source>
</evidence>
<comment type="caution">
    <text evidence="2">The sequence shown here is derived from an EMBL/GenBank/DDBJ whole genome shotgun (WGS) entry which is preliminary data.</text>
</comment>
<dbReference type="AlphaFoldDB" id="A0A428MU51"/>
<reference evidence="2 3" key="1">
    <citation type="submission" date="2018-10" db="EMBL/GenBank/DDBJ databases">
        <title>Draft genome sequence of Bacillus salarius IM0101, isolated from a hypersaline soil in Inner Mongolia, China.</title>
        <authorList>
            <person name="Yamprayoonswat W."/>
            <person name="Boonvisut S."/>
            <person name="Jumpathong W."/>
            <person name="Sittihan S."/>
            <person name="Ruangsuj P."/>
            <person name="Wanthongcharoen S."/>
            <person name="Thongpramul N."/>
            <person name="Pimmason S."/>
            <person name="Yu B."/>
            <person name="Yasawong M."/>
        </authorList>
    </citation>
    <scope>NUCLEOTIDE SEQUENCE [LARGE SCALE GENOMIC DNA]</scope>
    <source>
        <strain evidence="2 3">IM0101</strain>
    </source>
</reference>
<evidence type="ECO:0000313" key="2">
    <source>
        <dbReference type="EMBL" id="RSL29673.1"/>
    </source>
</evidence>
<organism evidence="2 3">
    <name type="scientific">Salibacterium salarium</name>
    <dbReference type="NCBI Taxonomy" id="284579"/>
    <lineage>
        <taxon>Bacteria</taxon>
        <taxon>Bacillati</taxon>
        <taxon>Bacillota</taxon>
        <taxon>Bacilli</taxon>
        <taxon>Bacillales</taxon>
        <taxon>Bacillaceae</taxon>
    </lineage>
</organism>
<protein>
    <submittedName>
        <fullName evidence="2">DUF1722 domain-containing protein</fullName>
    </submittedName>
</protein>
<sequence>MDIVQIQNLKLATALTEKIWAANKYDVMAKGYQYYKFCSSYSKSMTSFLDTQLMLQNIRLMRGKPYNIDAYVNTMEHMWGYIKKEATTEEKETFHHYLNRSKHLPYSTFYQWNGSLKQAYCFFHQLLQKYPNNYLKHSGILFPEKYSAEITNKEGIFVIRNDRVWKII</sequence>
<dbReference type="InterPro" id="IPR013560">
    <property type="entry name" value="DUF1722"/>
</dbReference>
<accession>A0A428MU51</accession>
<dbReference type="EMBL" id="RBVX01000056">
    <property type="protein sequence ID" value="RSL29673.1"/>
    <property type="molecule type" value="Genomic_DNA"/>
</dbReference>
<dbReference type="Pfam" id="PF08349">
    <property type="entry name" value="DUF1722"/>
    <property type="match status" value="1"/>
</dbReference>